<organism evidence="4 5">
    <name type="scientific">Magnetovibrio blakemorei</name>
    <dbReference type="NCBI Taxonomy" id="28181"/>
    <lineage>
        <taxon>Bacteria</taxon>
        <taxon>Pseudomonadati</taxon>
        <taxon>Pseudomonadota</taxon>
        <taxon>Alphaproteobacteria</taxon>
        <taxon>Rhodospirillales</taxon>
        <taxon>Magnetovibrionaceae</taxon>
        <taxon>Magnetovibrio</taxon>
    </lineage>
</organism>
<comment type="similarity">
    <text evidence="1">Belongs to the SdhE FAD assembly factor family.</text>
</comment>
<dbReference type="Proteomes" id="UP000095347">
    <property type="component" value="Unassembled WGS sequence"/>
</dbReference>
<keyword evidence="3" id="KW-0143">Chaperone</keyword>
<evidence type="ECO:0000313" key="5">
    <source>
        <dbReference type="Proteomes" id="UP000095347"/>
    </source>
</evidence>
<reference evidence="5" key="1">
    <citation type="submission" date="2016-07" db="EMBL/GenBank/DDBJ databases">
        <authorList>
            <person name="Florea S."/>
            <person name="Webb J.S."/>
            <person name="Jaromczyk J."/>
            <person name="Schardl C.L."/>
        </authorList>
    </citation>
    <scope>NUCLEOTIDE SEQUENCE [LARGE SCALE GENOMIC DNA]</scope>
    <source>
        <strain evidence="5">MV-1</strain>
    </source>
</reference>
<dbReference type="InterPro" id="IPR036714">
    <property type="entry name" value="SDH_sf"/>
</dbReference>
<dbReference type="OrthoDB" id="9807264at2"/>
<evidence type="ECO:0000256" key="3">
    <source>
        <dbReference type="ARBA" id="ARBA00023186"/>
    </source>
</evidence>
<evidence type="ECO:0000256" key="1">
    <source>
        <dbReference type="ARBA" id="ARBA00008571"/>
    </source>
</evidence>
<dbReference type="SUPFAM" id="SSF109910">
    <property type="entry name" value="YgfY-like"/>
    <property type="match status" value="1"/>
</dbReference>
<gene>
    <name evidence="4" type="ORF">BEN30_10695</name>
</gene>
<dbReference type="Gene3D" id="1.10.150.250">
    <property type="entry name" value="Flavinator of succinate dehydrogenase"/>
    <property type="match status" value="1"/>
</dbReference>
<dbReference type="GO" id="GO:0006099">
    <property type="term" value="P:tricarboxylic acid cycle"/>
    <property type="evidence" value="ECO:0007669"/>
    <property type="project" value="TreeGrafter"/>
</dbReference>
<sequence>MDAKRKRLLFHCTHMGMKENDVIFGDFAQAHLMDLSDQQVEALEVLLKNNDLDLFKWVMGKAPVPPEWDTDLMKRLQTFALEAKDA</sequence>
<dbReference type="FunFam" id="1.10.150.250:FF:000002">
    <property type="entry name" value="Succinate dehydrogenase assembly factor 2, mitochondrial"/>
    <property type="match status" value="1"/>
</dbReference>
<comment type="caution">
    <text evidence="4">The sequence shown here is derived from an EMBL/GenBank/DDBJ whole genome shotgun (WGS) entry which is preliminary data.</text>
</comment>
<proteinExistence type="inferred from homology"/>
<dbReference type="EMBL" id="MCGG01000027">
    <property type="protein sequence ID" value="OEJ66861.1"/>
    <property type="molecule type" value="Genomic_DNA"/>
</dbReference>
<dbReference type="PANTHER" id="PTHR12469">
    <property type="entry name" value="PROTEIN EMI5 HOMOLOG, MITOCHONDRIAL"/>
    <property type="match status" value="1"/>
</dbReference>
<accession>A0A1E5Q713</accession>
<dbReference type="Pfam" id="PF03937">
    <property type="entry name" value="Sdh5"/>
    <property type="match status" value="1"/>
</dbReference>
<dbReference type="InterPro" id="IPR005631">
    <property type="entry name" value="SDH"/>
</dbReference>
<evidence type="ECO:0000256" key="2">
    <source>
        <dbReference type="ARBA" id="ARBA00019418"/>
    </source>
</evidence>
<protein>
    <recommendedName>
        <fullName evidence="2">FAD assembly factor SdhE</fullName>
    </recommendedName>
</protein>
<evidence type="ECO:0000313" key="4">
    <source>
        <dbReference type="EMBL" id="OEJ66861.1"/>
    </source>
</evidence>
<dbReference type="STRING" id="28181.BEN30_10695"/>
<keyword evidence="5" id="KW-1185">Reference proteome</keyword>
<dbReference type="RefSeq" id="WP_069958069.1">
    <property type="nucleotide sequence ID" value="NZ_MCGG01000027.1"/>
</dbReference>
<dbReference type="AlphaFoldDB" id="A0A1E5Q713"/>
<dbReference type="PANTHER" id="PTHR12469:SF2">
    <property type="entry name" value="SUCCINATE DEHYDROGENASE ASSEMBLY FACTOR 2, MITOCHONDRIAL"/>
    <property type="match status" value="1"/>
</dbReference>
<name>A0A1E5Q713_9PROT</name>